<evidence type="ECO:0000256" key="1">
    <source>
        <dbReference type="ARBA" id="ARBA00004123"/>
    </source>
</evidence>
<dbReference type="GO" id="GO:0043596">
    <property type="term" value="C:nuclear replication fork"/>
    <property type="evidence" value="ECO:0007669"/>
    <property type="project" value="TreeGrafter"/>
</dbReference>
<feature type="repeat" description="WD" evidence="5">
    <location>
        <begin position="236"/>
        <end position="277"/>
    </location>
</feature>
<dbReference type="EMBL" id="JAUJYN010000004">
    <property type="protein sequence ID" value="KAK1274457.1"/>
    <property type="molecule type" value="Genomic_DNA"/>
</dbReference>
<evidence type="ECO:0000259" key="9">
    <source>
        <dbReference type="Pfam" id="PF24817"/>
    </source>
</evidence>
<reference evidence="10" key="1">
    <citation type="journal article" date="2023" name="Nat. Commun.">
        <title>Diploid and tetraploid genomes of Acorus and the evolution of monocots.</title>
        <authorList>
            <person name="Ma L."/>
            <person name="Liu K.W."/>
            <person name="Li Z."/>
            <person name="Hsiao Y.Y."/>
            <person name="Qi Y."/>
            <person name="Fu T."/>
            <person name="Tang G.D."/>
            <person name="Zhang D."/>
            <person name="Sun W.H."/>
            <person name="Liu D.K."/>
            <person name="Li Y."/>
            <person name="Chen G.Z."/>
            <person name="Liu X.D."/>
            <person name="Liao X.Y."/>
            <person name="Jiang Y.T."/>
            <person name="Yu X."/>
            <person name="Hao Y."/>
            <person name="Huang J."/>
            <person name="Zhao X.W."/>
            <person name="Ke S."/>
            <person name="Chen Y.Y."/>
            <person name="Wu W.L."/>
            <person name="Hsu J.L."/>
            <person name="Lin Y.F."/>
            <person name="Huang M.D."/>
            <person name="Li C.Y."/>
            <person name="Huang L."/>
            <person name="Wang Z.W."/>
            <person name="Zhao X."/>
            <person name="Zhong W.Y."/>
            <person name="Peng D.H."/>
            <person name="Ahmad S."/>
            <person name="Lan S."/>
            <person name="Zhang J.S."/>
            <person name="Tsai W.C."/>
            <person name="Van de Peer Y."/>
            <person name="Liu Z.J."/>
        </authorList>
    </citation>
    <scope>NUCLEOTIDE SEQUENCE</scope>
    <source>
        <strain evidence="10">SCP</strain>
    </source>
</reference>
<feature type="compositionally biased region" description="Polar residues" evidence="6">
    <location>
        <begin position="873"/>
        <end position="890"/>
    </location>
</feature>
<evidence type="ECO:0000256" key="5">
    <source>
        <dbReference type="PROSITE-ProRule" id="PRU00221"/>
    </source>
</evidence>
<evidence type="ECO:0000313" key="11">
    <source>
        <dbReference type="Proteomes" id="UP001179952"/>
    </source>
</evidence>
<proteinExistence type="predicted"/>
<dbReference type="GO" id="GO:0000278">
    <property type="term" value="P:mitotic cell cycle"/>
    <property type="evidence" value="ECO:0007669"/>
    <property type="project" value="TreeGrafter"/>
</dbReference>
<organism evidence="10 11">
    <name type="scientific">Acorus gramineus</name>
    <name type="common">Dwarf sweet flag</name>
    <dbReference type="NCBI Taxonomy" id="55184"/>
    <lineage>
        <taxon>Eukaryota</taxon>
        <taxon>Viridiplantae</taxon>
        <taxon>Streptophyta</taxon>
        <taxon>Embryophyta</taxon>
        <taxon>Tracheophyta</taxon>
        <taxon>Spermatophyta</taxon>
        <taxon>Magnoliopsida</taxon>
        <taxon>Liliopsida</taxon>
        <taxon>Acoraceae</taxon>
        <taxon>Acorus</taxon>
    </lineage>
</organism>
<dbReference type="InterPro" id="IPR019775">
    <property type="entry name" value="WD40_repeat_CS"/>
</dbReference>
<dbReference type="PANTHER" id="PTHR19932:SF10">
    <property type="entry name" value="WD REPEAT AND HMG-BOX DNA-BINDING PROTEIN 1"/>
    <property type="match status" value="1"/>
</dbReference>
<evidence type="ECO:0000256" key="2">
    <source>
        <dbReference type="ARBA" id="ARBA00022574"/>
    </source>
</evidence>
<dbReference type="PROSITE" id="PS50294">
    <property type="entry name" value="WD_REPEATS_REGION"/>
    <property type="match status" value="3"/>
</dbReference>
<keyword evidence="11" id="KW-1185">Reference proteome</keyword>
<dbReference type="Pfam" id="PF24817">
    <property type="entry name" value="WD40_WDHD1_1st"/>
    <property type="match status" value="1"/>
</dbReference>
<dbReference type="GO" id="GO:0006281">
    <property type="term" value="P:DNA repair"/>
    <property type="evidence" value="ECO:0007669"/>
    <property type="project" value="TreeGrafter"/>
</dbReference>
<evidence type="ECO:0000256" key="6">
    <source>
        <dbReference type="SAM" id="MobiDB-lite"/>
    </source>
</evidence>
<evidence type="ECO:0000259" key="8">
    <source>
        <dbReference type="Pfam" id="PF20946"/>
    </source>
</evidence>
<dbReference type="SMART" id="SM00320">
    <property type="entry name" value="WD40"/>
    <property type="match status" value="7"/>
</dbReference>
<name>A0AAV9BDN3_ACOGR</name>
<dbReference type="InterPro" id="IPR036322">
    <property type="entry name" value="WD40_repeat_dom_sf"/>
</dbReference>
<dbReference type="PROSITE" id="PS00678">
    <property type="entry name" value="WD_REPEATS_1"/>
    <property type="match status" value="1"/>
</dbReference>
<feature type="repeat" description="WD" evidence="5">
    <location>
        <begin position="144"/>
        <end position="185"/>
    </location>
</feature>
<evidence type="ECO:0000256" key="4">
    <source>
        <dbReference type="ARBA" id="ARBA00023242"/>
    </source>
</evidence>
<reference evidence="10" key="2">
    <citation type="submission" date="2023-06" db="EMBL/GenBank/DDBJ databases">
        <authorList>
            <person name="Ma L."/>
            <person name="Liu K.-W."/>
            <person name="Li Z."/>
            <person name="Hsiao Y.-Y."/>
            <person name="Qi Y."/>
            <person name="Fu T."/>
            <person name="Tang G."/>
            <person name="Zhang D."/>
            <person name="Sun W.-H."/>
            <person name="Liu D.-K."/>
            <person name="Li Y."/>
            <person name="Chen G.-Z."/>
            <person name="Liu X.-D."/>
            <person name="Liao X.-Y."/>
            <person name="Jiang Y.-T."/>
            <person name="Yu X."/>
            <person name="Hao Y."/>
            <person name="Huang J."/>
            <person name="Zhao X.-W."/>
            <person name="Ke S."/>
            <person name="Chen Y.-Y."/>
            <person name="Wu W.-L."/>
            <person name="Hsu J.-L."/>
            <person name="Lin Y.-F."/>
            <person name="Huang M.-D."/>
            <person name="Li C.-Y."/>
            <person name="Huang L."/>
            <person name="Wang Z.-W."/>
            <person name="Zhao X."/>
            <person name="Zhong W.-Y."/>
            <person name="Peng D.-H."/>
            <person name="Ahmad S."/>
            <person name="Lan S."/>
            <person name="Zhang J.-S."/>
            <person name="Tsai W.-C."/>
            <person name="Van De Peer Y."/>
            <person name="Liu Z.-J."/>
        </authorList>
    </citation>
    <scope>NUCLEOTIDE SEQUENCE</scope>
    <source>
        <strain evidence="10">SCP</strain>
        <tissue evidence="10">Leaves</tissue>
    </source>
</reference>
<dbReference type="Gene3D" id="2.130.10.10">
    <property type="entry name" value="YVTN repeat-like/Quinoprotein amine dehydrogenase"/>
    <property type="match status" value="2"/>
</dbReference>
<protein>
    <recommendedName>
        <fullName evidence="12">WD repeat and HMG-box DNA-binding protein 1</fullName>
    </recommendedName>
</protein>
<comment type="caution">
    <text evidence="10">The sequence shown here is derived from an EMBL/GenBank/DDBJ whole genome shotgun (WGS) entry which is preliminary data.</text>
</comment>
<accession>A0AAV9BDN3</accession>
<dbReference type="InterPro" id="IPR015943">
    <property type="entry name" value="WD40/YVTN_repeat-like_dom_sf"/>
</dbReference>
<evidence type="ECO:0000313" key="10">
    <source>
        <dbReference type="EMBL" id="KAK1274457.1"/>
    </source>
</evidence>
<feature type="compositionally biased region" description="Basic and acidic residues" evidence="6">
    <location>
        <begin position="891"/>
        <end position="902"/>
    </location>
</feature>
<dbReference type="Proteomes" id="UP001179952">
    <property type="component" value="Unassembled WGS sequence"/>
</dbReference>
<sequence>MKGRSLKLKEAHKTDGVGSSCSILWDNEARRIITSSSSDPALSIHYVDQEQQPPKPPRILKHHRDGVTAIALSPNSTCLASGSVDHSVKLYGFPCGEFQSNVTRFTLPIRCLAFNRSGSLLAAAGDDEGIKLVATIDGSISRVLKGHRGSVTGLAFDPNNEYLASIDEIGTVIIWELSSGKPIHTLEAIAPDCGSDTSILNIVSWSPDGEMLAVPGLKHDVVMYDRDTAEKLFTLKGEHSKPICFSSWSPNGKYIATSGLDKQVLVWDVEQRQDIDRQKFEDRICSLAWKPNGNALAIIDIRGKFGLWEAVVPSSMKSPIDGIPNSQTRNTSGVLLFGEDDDKTTNISGSLDDNKEDSFGESLPMNRKRLRKQSVLDESMDEESDEKGELLPQVKLRKKITAKYGKSVGGEEVSSRFMKHGMMKMQGAFQPGSTPVQAGKRRFLCYNMLGSVTTIENDGYSHIEVDFHDTGRGPRVPSMTDYFDFTMASLNEVGSVFANPCKGEKNMSTLMYRPYSSWANNSEWSMRFEVEEVKVVALGVGWIAAVTSLNFLRIFTEGGLQRHIISLDGPVVTAAGFKDQLAIISHASDCLPSGDQILDVKVFNISNGTQPIKCRATLTPGSSLAWLGFSEEGQLSTYDSKGVLRVFSEQYGGSWLPLFSASREKSEEENYWVVGLSASKLFCITCKSPDTYPQVMPKPVLTLLNLSFPLASSDLGADELENEFMMCNLYLSQIRKKIEEMEAGGLDTSTLDDEAFNVEAALDRCILRLIASCCNGDKLVRATELARLLTLEKSIKGAVKLVTTLKLPNLAERISGMLEERLMVETMETTTRPNPASSDTIATNGVQALRSSPLPENKRISEPSIPHPPPELRTSNQVSAKLHSTVSSKQLKTEEKTKTGERKTMPIRNTCEKNVEERINQVGQLHRPTNPFAKASSAGEEKSSLLDSIKKMKKV</sequence>
<keyword evidence="4" id="KW-0539">Nucleus</keyword>
<evidence type="ECO:0000256" key="3">
    <source>
        <dbReference type="ARBA" id="ARBA00022737"/>
    </source>
</evidence>
<dbReference type="InterPro" id="IPR001680">
    <property type="entry name" value="WD40_rpt"/>
</dbReference>
<dbReference type="CDD" id="cd00200">
    <property type="entry name" value="WD40"/>
    <property type="match status" value="1"/>
</dbReference>
<feature type="region of interest" description="Disordered" evidence="6">
    <location>
        <begin position="921"/>
        <end position="955"/>
    </location>
</feature>
<feature type="domain" description="WDHD1/CFT4 second beta-propeller" evidence="7">
    <location>
        <begin position="428"/>
        <end position="710"/>
    </location>
</feature>
<dbReference type="Pfam" id="PF12341">
    <property type="entry name" value="Mcl1_mid"/>
    <property type="match status" value="1"/>
</dbReference>
<dbReference type="SUPFAM" id="SSF50978">
    <property type="entry name" value="WD40 repeat-like"/>
    <property type="match status" value="1"/>
</dbReference>
<feature type="compositionally biased region" description="Basic and acidic residues" evidence="6">
    <location>
        <begin position="939"/>
        <end position="955"/>
    </location>
</feature>
<feature type="domain" description="WDHD1/CFT4 helical bundle" evidence="8">
    <location>
        <begin position="719"/>
        <end position="822"/>
    </location>
</feature>
<dbReference type="AlphaFoldDB" id="A0AAV9BDN3"/>
<feature type="domain" description="WDHD1 first WD40" evidence="9">
    <location>
        <begin position="23"/>
        <end position="307"/>
    </location>
</feature>
<comment type="subcellular location">
    <subcellularLocation>
        <location evidence="1">Nucleus</location>
    </subcellularLocation>
</comment>
<dbReference type="PANTHER" id="PTHR19932">
    <property type="entry name" value="WD REPEAT AND HMG-BOX DNA BINDING PROTEIN"/>
    <property type="match status" value="1"/>
</dbReference>
<feature type="repeat" description="WD" evidence="5">
    <location>
        <begin position="60"/>
        <end position="91"/>
    </location>
</feature>
<dbReference type="PROSITE" id="PS50082">
    <property type="entry name" value="WD_REPEATS_2"/>
    <property type="match status" value="3"/>
</dbReference>
<dbReference type="InterPro" id="IPR048591">
    <property type="entry name" value="WDHD1/CFT4_hel"/>
</dbReference>
<gene>
    <name evidence="10" type="ORF">QJS04_geneDACA007775</name>
</gene>
<feature type="region of interest" description="Disordered" evidence="6">
    <location>
        <begin position="852"/>
        <end position="902"/>
    </location>
</feature>
<evidence type="ECO:0008006" key="12">
    <source>
        <dbReference type="Google" id="ProtNLM"/>
    </source>
</evidence>
<dbReference type="GO" id="GO:0003682">
    <property type="term" value="F:chromatin binding"/>
    <property type="evidence" value="ECO:0007669"/>
    <property type="project" value="TreeGrafter"/>
</dbReference>
<dbReference type="InterPro" id="IPR022100">
    <property type="entry name" value="WDHD1/CFT4_beta-prop_2nd"/>
</dbReference>
<feature type="region of interest" description="Disordered" evidence="6">
    <location>
        <begin position="332"/>
        <end position="389"/>
    </location>
</feature>
<evidence type="ECO:0000259" key="7">
    <source>
        <dbReference type="Pfam" id="PF12341"/>
    </source>
</evidence>
<dbReference type="InterPro" id="IPR057646">
    <property type="entry name" value="WD40_WDHD1_1st"/>
</dbReference>
<dbReference type="GO" id="GO:0006261">
    <property type="term" value="P:DNA-templated DNA replication"/>
    <property type="evidence" value="ECO:0007669"/>
    <property type="project" value="TreeGrafter"/>
</dbReference>
<dbReference type="Pfam" id="PF20946">
    <property type="entry name" value="Ctf4_C"/>
    <property type="match status" value="1"/>
</dbReference>
<keyword evidence="3" id="KW-0677">Repeat</keyword>
<keyword evidence="2 5" id="KW-0853">WD repeat</keyword>